<dbReference type="Gene3D" id="2.40.70.10">
    <property type="entry name" value="Acid Proteases"/>
    <property type="match status" value="1"/>
</dbReference>
<reference evidence="1" key="1">
    <citation type="journal article" date="2023" name="Plant J.">
        <title>The genome of the king protea, Protea cynaroides.</title>
        <authorList>
            <person name="Chang J."/>
            <person name="Duong T.A."/>
            <person name="Schoeman C."/>
            <person name="Ma X."/>
            <person name="Roodt D."/>
            <person name="Barker N."/>
            <person name="Li Z."/>
            <person name="Van de Peer Y."/>
            <person name="Mizrachi E."/>
        </authorList>
    </citation>
    <scope>NUCLEOTIDE SEQUENCE</scope>
    <source>
        <tissue evidence="1">Young leaves</tissue>
    </source>
</reference>
<evidence type="ECO:0000313" key="1">
    <source>
        <dbReference type="EMBL" id="KAJ4967326.1"/>
    </source>
</evidence>
<dbReference type="OrthoDB" id="1702682at2759"/>
<sequence>MVSVLLSSGFILQNRLPQLHLSPLSQTQVLVLGSQTTASYDTSQFPSAPNMIVDLASSPTMPIENIIVVSTSHVVPPMNILVVLPMNDLVISASSYDASPMDPIIVPMNGPTNVPTSDALAQIPAYVKFLKEIMSNKQKLKDYETIALTEECSAVIQNKLPPKLRDPGSFSIPCTIGEVDFSRALCDLGASVSLMPLSVEAGVGVCTNHGCTRLEFTV</sequence>
<dbReference type="AlphaFoldDB" id="A0A9Q0KBH9"/>
<dbReference type="InterPro" id="IPR021109">
    <property type="entry name" value="Peptidase_aspartic_dom_sf"/>
</dbReference>
<organism evidence="1 2">
    <name type="scientific">Protea cynaroides</name>
    <dbReference type="NCBI Taxonomy" id="273540"/>
    <lineage>
        <taxon>Eukaryota</taxon>
        <taxon>Viridiplantae</taxon>
        <taxon>Streptophyta</taxon>
        <taxon>Embryophyta</taxon>
        <taxon>Tracheophyta</taxon>
        <taxon>Spermatophyta</taxon>
        <taxon>Magnoliopsida</taxon>
        <taxon>Proteales</taxon>
        <taxon>Proteaceae</taxon>
        <taxon>Protea</taxon>
    </lineage>
</organism>
<name>A0A9Q0KBH9_9MAGN</name>
<accession>A0A9Q0KBH9</accession>
<comment type="caution">
    <text evidence="1">The sequence shown here is derived from an EMBL/GenBank/DDBJ whole genome shotgun (WGS) entry which is preliminary data.</text>
</comment>
<protein>
    <submittedName>
        <fullName evidence="1">Uncharacterized protein</fullName>
    </submittedName>
</protein>
<dbReference type="EMBL" id="JAMYWD010000007">
    <property type="protein sequence ID" value="KAJ4967326.1"/>
    <property type="molecule type" value="Genomic_DNA"/>
</dbReference>
<evidence type="ECO:0000313" key="2">
    <source>
        <dbReference type="Proteomes" id="UP001141806"/>
    </source>
</evidence>
<dbReference type="Proteomes" id="UP001141806">
    <property type="component" value="Unassembled WGS sequence"/>
</dbReference>
<dbReference type="PANTHER" id="PTHR33067">
    <property type="entry name" value="RNA-DIRECTED DNA POLYMERASE-RELATED"/>
    <property type="match status" value="1"/>
</dbReference>
<dbReference type="PANTHER" id="PTHR33067:SF31">
    <property type="entry name" value="RNA-DIRECTED DNA POLYMERASE"/>
    <property type="match status" value="1"/>
</dbReference>
<proteinExistence type="predicted"/>
<gene>
    <name evidence="1" type="ORF">NE237_019175</name>
</gene>
<keyword evidence="2" id="KW-1185">Reference proteome</keyword>